<dbReference type="EMBL" id="JAAIUW010000042">
    <property type="protein sequence ID" value="KAF7801041.1"/>
    <property type="molecule type" value="Genomic_DNA"/>
</dbReference>
<comment type="caution">
    <text evidence="1">The sequence shown here is derived from an EMBL/GenBank/DDBJ whole genome shotgun (WGS) entry which is preliminary data.</text>
</comment>
<accession>A0A834SDN7</accession>
<sequence length="153" mass="17134">MNSPTPFSLLLSQTSIALHSRPRLSPFDHEQTQNITFIPNSTIPDAFAWSWRKPSPLFCSFANLKFSLEAVAAALVKATLRTLPSLHWDLMAKLPTSEIASTKNEFRSRHLAMLAEVNVISIKCFGKIEGNKDSRDLVITRVRDAIMKVSSYS</sequence>
<reference evidence="1" key="1">
    <citation type="submission" date="2020-09" db="EMBL/GenBank/DDBJ databases">
        <title>Genome-Enabled Discovery of Anthraquinone Biosynthesis in Senna tora.</title>
        <authorList>
            <person name="Kang S.-H."/>
            <person name="Pandey R.P."/>
            <person name="Lee C.-M."/>
            <person name="Sim J.-S."/>
            <person name="Jeong J.-T."/>
            <person name="Choi B.-S."/>
            <person name="Jung M."/>
            <person name="Ginzburg D."/>
            <person name="Zhao K."/>
            <person name="Won S.Y."/>
            <person name="Oh T.-J."/>
            <person name="Yu Y."/>
            <person name="Kim N.-H."/>
            <person name="Lee O.R."/>
            <person name="Lee T.-H."/>
            <person name="Bashyal P."/>
            <person name="Kim T.-S."/>
            <person name="Lee W.-H."/>
            <person name="Kawkins C."/>
            <person name="Kim C.-K."/>
            <person name="Kim J.S."/>
            <person name="Ahn B.O."/>
            <person name="Rhee S.Y."/>
            <person name="Sohng J.K."/>
        </authorList>
    </citation>
    <scope>NUCLEOTIDE SEQUENCE</scope>
    <source>
        <tissue evidence="1">Leaf</tissue>
    </source>
</reference>
<evidence type="ECO:0000313" key="1">
    <source>
        <dbReference type="EMBL" id="KAF7801041.1"/>
    </source>
</evidence>
<proteinExistence type="predicted"/>
<gene>
    <name evidence="1" type="ORF">G2W53_044444</name>
</gene>
<dbReference type="Proteomes" id="UP000634136">
    <property type="component" value="Unassembled WGS sequence"/>
</dbReference>
<evidence type="ECO:0000313" key="2">
    <source>
        <dbReference type="Proteomes" id="UP000634136"/>
    </source>
</evidence>
<organism evidence="1 2">
    <name type="scientific">Senna tora</name>
    <dbReference type="NCBI Taxonomy" id="362788"/>
    <lineage>
        <taxon>Eukaryota</taxon>
        <taxon>Viridiplantae</taxon>
        <taxon>Streptophyta</taxon>
        <taxon>Embryophyta</taxon>
        <taxon>Tracheophyta</taxon>
        <taxon>Spermatophyta</taxon>
        <taxon>Magnoliopsida</taxon>
        <taxon>eudicotyledons</taxon>
        <taxon>Gunneridae</taxon>
        <taxon>Pentapetalae</taxon>
        <taxon>rosids</taxon>
        <taxon>fabids</taxon>
        <taxon>Fabales</taxon>
        <taxon>Fabaceae</taxon>
        <taxon>Caesalpinioideae</taxon>
        <taxon>Cassia clade</taxon>
        <taxon>Senna</taxon>
    </lineage>
</organism>
<name>A0A834SDN7_9FABA</name>
<keyword evidence="2" id="KW-1185">Reference proteome</keyword>
<protein>
    <submittedName>
        <fullName evidence="1">Uncharacterized protein</fullName>
    </submittedName>
</protein>
<dbReference type="AlphaFoldDB" id="A0A834SDN7"/>